<evidence type="ECO:0000313" key="3">
    <source>
        <dbReference type="Proteomes" id="UP000765845"/>
    </source>
</evidence>
<feature type="region of interest" description="Disordered" evidence="1">
    <location>
        <begin position="80"/>
        <end position="120"/>
    </location>
</feature>
<dbReference type="PANTHER" id="PTHR39338:SF5">
    <property type="entry name" value="BLR6139 PROTEIN"/>
    <property type="match status" value="1"/>
</dbReference>
<keyword evidence="3" id="KW-1185">Reference proteome</keyword>
<name>A0ABX1GMG3_9GAMM</name>
<sequence>MEATLLRFIRHLRHHGLEVSPAESLDAMRVAASLGYSDRSLLHAGLACSLAKSEEERIAFDQCFNRFFTLGERSEIVDETVASEEGDSPSSSPDDTDIPPMPGDSAEGEGSGGGGGSGLSMDALRAEVMQAANEVGLEKMEYPTQRGVYRRRILDALGDGEQRQAIAGLADGSPDDQQQAQWLSRLREARIEAVTEVIDRQLLLNNNAKGRSYQEELMRDSSIAAMDSYYRKRLPPLIRKLAKKLASRHRQRLHRAKRGKPDLGKTLRRNLAYGGVPFHRYFRNTRREKSEIYLLCDLSGSVSQWSEVLMLFVQALADVLPNARCFVFCGKSIEVSDIFRQYPEEEALAIIQRQHGMGGSDYGLALTSFRDQIADRLNRRSTVIVLGDGRGNGGNTGIDALRDIYHRARLVLWFNPESRNRWNTGDSEIRRYQTACHYVAECGSLRKLERLLDDLLNLIR</sequence>
<comment type="caution">
    <text evidence="2">The sequence shown here is derived from an EMBL/GenBank/DDBJ whole genome shotgun (WGS) entry which is preliminary data.</text>
</comment>
<feature type="compositionally biased region" description="Gly residues" evidence="1">
    <location>
        <begin position="109"/>
        <end position="118"/>
    </location>
</feature>
<gene>
    <name evidence="2" type="ORF">HCU74_19395</name>
</gene>
<organism evidence="2 3">
    <name type="scientific">Spongiibacter thalassae</name>
    <dbReference type="NCBI Taxonomy" id="2721624"/>
    <lineage>
        <taxon>Bacteria</taxon>
        <taxon>Pseudomonadati</taxon>
        <taxon>Pseudomonadota</taxon>
        <taxon>Gammaproteobacteria</taxon>
        <taxon>Cellvibrionales</taxon>
        <taxon>Spongiibacteraceae</taxon>
        <taxon>Spongiibacter</taxon>
    </lineage>
</organism>
<dbReference type="CDD" id="cd00198">
    <property type="entry name" value="vWFA"/>
    <property type="match status" value="1"/>
</dbReference>
<proteinExistence type="predicted"/>
<dbReference type="Proteomes" id="UP000765845">
    <property type="component" value="Unassembled WGS sequence"/>
</dbReference>
<dbReference type="RefSeq" id="WP_168452100.1">
    <property type="nucleotide sequence ID" value="NZ_JAAWWK010000009.1"/>
</dbReference>
<evidence type="ECO:0000313" key="2">
    <source>
        <dbReference type="EMBL" id="NKI19578.1"/>
    </source>
</evidence>
<dbReference type="InterPro" id="IPR036465">
    <property type="entry name" value="vWFA_dom_sf"/>
</dbReference>
<protein>
    <submittedName>
        <fullName evidence="2">VWA domain-containing protein</fullName>
    </submittedName>
</protein>
<accession>A0ABX1GMG3</accession>
<dbReference type="InterPro" id="IPR011195">
    <property type="entry name" value="UCP010256"/>
</dbReference>
<evidence type="ECO:0000256" key="1">
    <source>
        <dbReference type="SAM" id="MobiDB-lite"/>
    </source>
</evidence>
<dbReference type="Gene3D" id="3.40.50.410">
    <property type="entry name" value="von Willebrand factor, type A domain"/>
    <property type="match status" value="1"/>
</dbReference>
<dbReference type="InterPro" id="IPR008912">
    <property type="entry name" value="Uncharacterised_CoxE"/>
</dbReference>
<dbReference type="PIRSF" id="PIRSF010256">
    <property type="entry name" value="CoxE_vWa"/>
    <property type="match status" value="1"/>
</dbReference>
<dbReference type="Pfam" id="PF05762">
    <property type="entry name" value="VWA_CoxE"/>
    <property type="match status" value="1"/>
</dbReference>
<dbReference type="SUPFAM" id="SSF53300">
    <property type="entry name" value="vWA-like"/>
    <property type="match status" value="1"/>
</dbReference>
<dbReference type="EMBL" id="JAAWWK010000009">
    <property type="protein sequence ID" value="NKI19578.1"/>
    <property type="molecule type" value="Genomic_DNA"/>
</dbReference>
<reference evidence="2 3" key="1">
    <citation type="submission" date="2020-04" db="EMBL/GenBank/DDBJ databases">
        <authorList>
            <person name="Yoon J."/>
        </authorList>
    </citation>
    <scope>NUCLEOTIDE SEQUENCE [LARGE SCALE GENOMIC DNA]</scope>
    <source>
        <strain evidence="2 3">KMU-166</strain>
    </source>
</reference>
<dbReference type="PANTHER" id="PTHR39338">
    <property type="entry name" value="BLL5662 PROTEIN-RELATED"/>
    <property type="match status" value="1"/>
</dbReference>